<evidence type="ECO:0000313" key="4">
    <source>
        <dbReference type="Proteomes" id="UP001161247"/>
    </source>
</evidence>
<keyword evidence="1" id="KW-1133">Transmembrane helix</keyword>
<proteinExistence type="predicted"/>
<dbReference type="SMART" id="SM00248">
    <property type="entry name" value="ANK"/>
    <property type="match status" value="6"/>
</dbReference>
<accession>A0AAV1EDD4</accession>
<feature type="domain" description="PGG" evidence="2">
    <location>
        <begin position="627"/>
        <end position="739"/>
    </location>
</feature>
<feature type="transmembrane region" description="Helical" evidence="1">
    <location>
        <begin position="359"/>
        <end position="380"/>
    </location>
</feature>
<dbReference type="InterPro" id="IPR036770">
    <property type="entry name" value="Ankyrin_rpt-contain_sf"/>
</dbReference>
<dbReference type="InterPro" id="IPR002110">
    <property type="entry name" value="Ankyrin_rpt"/>
</dbReference>
<dbReference type="GO" id="GO:0016020">
    <property type="term" value="C:membrane"/>
    <property type="evidence" value="ECO:0007669"/>
    <property type="project" value="TreeGrafter"/>
</dbReference>
<feature type="transmembrane region" description="Helical" evidence="1">
    <location>
        <begin position="719"/>
        <end position="740"/>
    </location>
</feature>
<reference evidence="3" key="1">
    <citation type="submission" date="2023-03" db="EMBL/GenBank/DDBJ databases">
        <authorList>
            <person name="Julca I."/>
        </authorList>
    </citation>
    <scope>NUCLEOTIDE SEQUENCE</scope>
</reference>
<feature type="transmembrane region" description="Helical" evidence="1">
    <location>
        <begin position="674"/>
        <end position="698"/>
    </location>
</feature>
<feature type="transmembrane region" description="Helical" evidence="1">
    <location>
        <begin position="752"/>
        <end position="776"/>
    </location>
</feature>
<evidence type="ECO:0000256" key="1">
    <source>
        <dbReference type="SAM" id="Phobius"/>
    </source>
</evidence>
<dbReference type="Pfam" id="PF12796">
    <property type="entry name" value="Ank_2"/>
    <property type="match status" value="2"/>
</dbReference>
<dbReference type="PANTHER" id="PTHR24177">
    <property type="entry name" value="CASKIN"/>
    <property type="match status" value="1"/>
</dbReference>
<dbReference type="Pfam" id="PF13962">
    <property type="entry name" value="PGG"/>
    <property type="match status" value="1"/>
</dbReference>
<dbReference type="AlphaFoldDB" id="A0AAV1EDD4"/>
<name>A0AAV1EDD4_OLDCO</name>
<keyword evidence="4" id="KW-1185">Reference proteome</keyword>
<keyword evidence="1" id="KW-0472">Membrane</keyword>
<dbReference type="InterPro" id="IPR026961">
    <property type="entry name" value="PGG_dom"/>
</dbReference>
<keyword evidence="1" id="KW-0812">Transmembrane</keyword>
<organism evidence="3 4">
    <name type="scientific">Oldenlandia corymbosa var. corymbosa</name>
    <dbReference type="NCBI Taxonomy" id="529605"/>
    <lineage>
        <taxon>Eukaryota</taxon>
        <taxon>Viridiplantae</taxon>
        <taxon>Streptophyta</taxon>
        <taxon>Embryophyta</taxon>
        <taxon>Tracheophyta</taxon>
        <taxon>Spermatophyta</taxon>
        <taxon>Magnoliopsida</taxon>
        <taxon>eudicotyledons</taxon>
        <taxon>Gunneridae</taxon>
        <taxon>Pentapetalae</taxon>
        <taxon>asterids</taxon>
        <taxon>lamiids</taxon>
        <taxon>Gentianales</taxon>
        <taxon>Rubiaceae</taxon>
        <taxon>Rubioideae</taxon>
        <taxon>Spermacoceae</taxon>
        <taxon>Hedyotis-Oldenlandia complex</taxon>
        <taxon>Oldenlandia</taxon>
    </lineage>
</organism>
<sequence length="792" mass="90632">MSKKNQEEDELPSEFNIDFLFERTMRQNWKVVLKVYQKHPYDAAKAKLTKSEETALHIAVSSYRKDQPNAKKLEGIVDQLLEIIRREHVGDEVLMLKNDKGNTPLHLAAALGSERMCRCIVGHDKELINNRNLKGETPLFLAAHHGKKDTFICLHKLYNDIGGTESDDSLCRRKDGDTILHSAISGEFFGKRLFYFYFFFLLPTTSSILNDLNNLCFLCYTELAYQIITYYPKLVNSVNQEGFSPLHFLARKPNVFESSSNLRLFDRFIYRCAVVHELDKHKFSHKNSPCCRDGTNHPENYQTCINFFTLPWDAFRVVGCSTGGLRTDEENPKEKDQAHRGEVYKKKASFPPNYATGVLLFKLFINILLTMFGTGIWRIGKIKEKKERNKWAAEIMEKMIKLESDYKYDHNGGTPTRELEPMYAERFAPPSVPPPVPDSHSTIENHNTEKKFKDKEQEHEIQQEMAVPDMAGKKHGTIPGTKKVTKETPLLLAAKMGITEMVKMILDIFPVAMQDLDANEKNVLLLAVENRQTEVYQLLLNMKLPEFVLYQVDDEGNSAIHLAAKFQKHQPWRIPGAALQMQWEIKWYKHVKRTMMPQCFIQYNKKGETANEIFRKTHVTLVKDGSEWLIKTSESCSLVAALIATVAFATSSTVPGGVDQNSGLPIFENQPAFLVFSIASVVALCFSVTALVFFLAILTSRCQQQDFRYDLPRKLLFGLSSLFTSIAAILISFCAGHFFLLQHQVESAAYPIYTAACLPITFYAFAQLPLYFDLIWSITRKVPLRSYKVFYL</sequence>
<protein>
    <submittedName>
        <fullName evidence="3">OLC1v1019206C1</fullName>
    </submittedName>
</protein>
<evidence type="ECO:0000313" key="3">
    <source>
        <dbReference type="EMBL" id="CAI9117740.1"/>
    </source>
</evidence>
<dbReference type="SUPFAM" id="SSF48403">
    <property type="entry name" value="Ankyrin repeat"/>
    <property type="match status" value="1"/>
</dbReference>
<evidence type="ECO:0000259" key="2">
    <source>
        <dbReference type="Pfam" id="PF13962"/>
    </source>
</evidence>
<gene>
    <name evidence="3" type="ORF">OLC1_LOCUS23756</name>
</gene>
<dbReference type="PANTHER" id="PTHR24177:SF470">
    <property type="entry name" value="ANKYRIN REPEAT PROTEIN"/>
    <property type="match status" value="1"/>
</dbReference>
<feature type="transmembrane region" description="Helical" evidence="1">
    <location>
        <begin position="636"/>
        <end position="654"/>
    </location>
</feature>
<dbReference type="Proteomes" id="UP001161247">
    <property type="component" value="Chromosome 9"/>
</dbReference>
<dbReference type="Gene3D" id="1.25.40.20">
    <property type="entry name" value="Ankyrin repeat-containing domain"/>
    <property type="match status" value="3"/>
</dbReference>
<dbReference type="EMBL" id="OX459126">
    <property type="protein sequence ID" value="CAI9117740.1"/>
    <property type="molecule type" value="Genomic_DNA"/>
</dbReference>